<dbReference type="AlphaFoldDB" id="A0A3A8IWP0"/>
<dbReference type="Proteomes" id="UP000268094">
    <property type="component" value="Unassembled WGS sequence"/>
</dbReference>
<comment type="caution">
    <text evidence="1">The sequence shown here is derived from an EMBL/GenBank/DDBJ whole genome shotgun (WGS) entry which is preliminary data.</text>
</comment>
<proteinExistence type="predicted"/>
<sequence length="78" mass="8476">MPDRQALDGILLVLRTGMQWGAGMEGASFDHSTFSQNRDRLLEHDVARSFFMAVMSQAQSAGLTSSEHFSVDGSLSNA</sequence>
<accession>A0A3A8IWP0</accession>
<name>A0A3A8IWP0_9BACT</name>
<reference evidence="2" key="1">
    <citation type="submission" date="2018-09" db="EMBL/GenBank/DDBJ databases">
        <authorList>
            <person name="Livingstone P.G."/>
            <person name="Whitworth D.E."/>
        </authorList>
    </citation>
    <scope>NUCLEOTIDE SEQUENCE [LARGE SCALE GENOMIC DNA]</scope>
    <source>
        <strain evidence="2">CA054A</strain>
    </source>
</reference>
<evidence type="ECO:0000313" key="2">
    <source>
        <dbReference type="Proteomes" id="UP000268094"/>
    </source>
</evidence>
<protein>
    <recommendedName>
        <fullName evidence="3">Transposase</fullName>
    </recommendedName>
</protein>
<organism evidence="1 2">
    <name type="scientific">Corallococcus terminator</name>
    <dbReference type="NCBI Taxonomy" id="2316733"/>
    <lineage>
        <taxon>Bacteria</taxon>
        <taxon>Pseudomonadati</taxon>
        <taxon>Myxococcota</taxon>
        <taxon>Myxococcia</taxon>
        <taxon>Myxococcales</taxon>
        <taxon>Cystobacterineae</taxon>
        <taxon>Myxococcaceae</taxon>
        <taxon>Corallococcus</taxon>
    </lineage>
</organism>
<evidence type="ECO:0008006" key="3">
    <source>
        <dbReference type="Google" id="ProtNLM"/>
    </source>
</evidence>
<gene>
    <name evidence="1" type="ORF">D7V88_16705</name>
</gene>
<keyword evidence="2" id="KW-1185">Reference proteome</keyword>
<dbReference type="EMBL" id="RAVZ01000103">
    <property type="protein sequence ID" value="RKG87108.1"/>
    <property type="molecule type" value="Genomic_DNA"/>
</dbReference>
<evidence type="ECO:0000313" key="1">
    <source>
        <dbReference type="EMBL" id="RKG87108.1"/>
    </source>
</evidence>